<dbReference type="HAMAP" id="MF_00291_B">
    <property type="entry name" value="Ribosomal_uS2_B"/>
    <property type="match status" value="1"/>
</dbReference>
<evidence type="ECO:0000256" key="1">
    <source>
        <dbReference type="ARBA" id="ARBA00006242"/>
    </source>
</evidence>
<protein>
    <recommendedName>
        <fullName evidence="4 5">Small ribosomal subunit protein uS2</fullName>
    </recommendedName>
</protein>
<evidence type="ECO:0000256" key="4">
    <source>
        <dbReference type="ARBA" id="ARBA00035256"/>
    </source>
</evidence>
<dbReference type="Gene3D" id="3.40.50.10490">
    <property type="entry name" value="Glucose-6-phosphate isomerase like protein, domain 1"/>
    <property type="match status" value="1"/>
</dbReference>
<dbReference type="InterPro" id="IPR005706">
    <property type="entry name" value="Ribosomal_uS2_bac/mit/plastid"/>
</dbReference>
<dbReference type="EMBL" id="MHPP01000001">
    <property type="protein sequence ID" value="OGZ85544.1"/>
    <property type="molecule type" value="Genomic_DNA"/>
</dbReference>
<evidence type="ECO:0000313" key="7">
    <source>
        <dbReference type="Proteomes" id="UP000177751"/>
    </source>
</evidence>
<dbReference type="PANTHER" id="PTHR12534:SF0">
    <property type="entry name" value="SMALL RIBOSOMAL SUBUNIT PROTEIN US2M"/>
    <property type="match status" value="1"/>
</dbReference>
<dbReference type="GO" id="GO:0022627">
    <property type="term" value="C:cytosolic small ribosomal subunit"/>
    <property type="evidence" value="ECO:0007669"/>
    <property type="project" value="TreeGrafter"/>
</dbReference>
<dbReference type="NCBIfam" id="TIGR01011">
    <property type="entry name" value="rpsB_bact"/>
    <property type="match status" value="1"/>
</dbReference>
<keyword evidence="2 5" id="KW-0689">Ribosomal protein</keyword>
<keyword evidence="3 5" id="KW-0687">Ribonucleoprotein</keyword>
<dbReference type="InterPro" id="IPR023591">
    <property type="entry name" value="Ribosomal_uS2_flav_dom_sf"/>
</dbReference>
<dbReference type="CDD" id="cd01425">
    <property type="entry name" value="RPS2"/>
    <property type="match status" value="1"/>
</dbReference>
<sequence>MAKDIKTSVEEMAAAGVNFGHKVSKLHPKMKQYVSGIKNNVHLFDLEKTEKELEKALKFIAKTITDGKSIVFIGTKAQLKAIVQKSAEECGLPYVTERWLGGTFTNFETIQKRVAYFKDLEAKRASGGLDKYTKKERLDFDKELVILKTKFEGVRNMTKLPDVVFIAGIDRDITAAREAKKKGIKIVAIVDTNVNPDIVDYPIPANDDSIGSVQYLLEKIKNCIIESRQVKA</sequence>
<dbReference type="AlphaFoldDB" id="A0A1G2JEI9"/>
<dbReference type="GO" id="GO:0003735">
    <property type="term" value="F:structural constituent of ribosome"/>
    <property type="evidence" value="ECO:0007669"/>
    <property type="project" value="InterPro"/>
</dbReference>
<evidence type="ECO:0000256" key="3">
    <source>
        <dbReference type="ARBA" id="ARBA00023274"/>
    </source>
</evidence>
<evidence type="ECO:0000256" key="5">
    <source>
        <dbReference type="HAMAP-Rule" id="MF_00291"/>
    </source>
</evidence>
<evidence type="ECO:0000256" key="2">
    <source>
        <dbReference type="ARBA" id="ARBA00022980"/>
    </source>
</evidence>
<dbReference type="SUPFAM" id="SSF52313">
    <property type="entry name" value="Ribosomal protein S2"/>
    <property type="match status" value="1"/>
</dbReference>
<dbReference type="InterPro" id="IPR001865">
    <property type="entry name" value="Ribosomal_uS2"/>
</dbReference>
<organism evidence="6 7">
    <name type="scientific">Candidatus Staskawiczbacteria bacterium RIFOXYC1_FULL_38_18</name>
    <dbReference type="NCBI Taxonomy" id="1802229"/>
    <lineage>
        <taxon>Bacteria</taxon>
        <taxon>Candidatus Staskawicziibacteriota</taxon>
    </lineage>
</organism>
<dbReference type="PANTHER" id="PTHR12534">
    <property type="entry name" value="30S RIBOSOMAL PROTEIN S2 PROKARYOTIC AND ORGANELLAR"/>
    <property type="match status" value="1"/>
</dbReference>
<dbReference type="Pfam" id="PF00318">
    <property type="entry name" value="Ribosomal_S2"/>
    <property type="match status" value="1"/>
</dbReference>
<comment type="similarity">
    <text evidence="1 5">Belongs to the universal ribosomal protein uS2 family.</text>
</comment>
<dbReference type="STRING" id="1802229.A2401_02170"/>
<name>A0A1G2JEI9_9BACT</name>
<dbReference type="Proteomes" id="UP000177751">
    <property type="component" value="Unassembled WGS sequence"/>
</dbReference>
<dbReference type="Gene3D" id="1.10.287.610">
    <property type="entry name" value="Helix hairpin bin"/>
    <property type="match status" value="1"/>
</dbReference>
<gene>
    <name evidence="5" type="primary">rpsB</name>
    <name evidence="6" type="ORF">A2401_02170</name>
</gene>
<dbReference type="GO" id="GO:0006412">
    <property type="term" value="P:translation"/>
    <property type="evidence" value="ECO:0007669"/>
    <property type="project" value="UniProtKB-UniRule"/>
</dbReference>
<reference evidence="6 7" key="1">
    <citation type="journal article" date="2016" name="Nat. Commun.">
        <title>Thousands of microbial genomes shed light on interconnected biogeochemical processes in an aquifer system.</title>
        <authorList>
            <person name="Anantharaman K."/>
            <person name="Brown C.T."/>
            <person name="Hug L.A."/>
            <person name="Sharon I."/>
            <person name="Castelle C.J."/>
            <person name="Probst A.J."/>
            <person name="Thomas B.C."/>
            <person name="Singh A."/>
            <person name="Wilkins M.J."/>
            <person name="Karaoz U."/>
            <person name="Brodie E.L."/>
            <person name="Williams K.H."/>
            <person name="Hubbard S.S."/>
            <person name="Banfield J.F."/>
        </authorList>
    </citation>
    <scope>NUCLEOTIDE SEQUENCE [LARGE SCALE GENOMIC DNA]</scope>
</reference>
<comment type="caution">
    <text evidence="6">The sequence shown here is derived from an EMBL/GenBank/DDBJ whole genome shotgun (WGS) entry which is preliminary data.</text>
</comment>
<proteinExistence type="inferred from homology"/>
<evidence type="ECO:0000313" key="6">
    <source>
        <dbReference type="EMBL" id="OGZ85544.1"/>
    </source>
</evidence>
<dbReference type="PRINTS" id="PR00395">
    <property type="entry name" value="RIBOSOMALS2"/>
</dbReference>
<accession>A0A1G2JEI9</accession>